<evidence type="ECO:0000256" key="7">
    <source>
        <dbReference type="ARBA" id="ARBA00022801"/>
    </source>
</evidence>
<dbReference type="EMBL" id="JAEKNN010000033">
    <property type="protein sequence ID" value="MBJ7609263.1"/>
    <property type="molecule type" value="Genomic_DNA"/>
</dbReference>
<accession>A0A934NEZ0</accession>
<gene>
    <name evidence="9 10" type="primary">ybeY</name>
    <name evidence="10" type="ORF">JF887_07500</name>
</gene>
<evidence type="ECO:0000256" key="8">
    <source>
        <dbReference type="ARBA" id="ARBA00022833"/>
    </source>
</evidence>
<comment type="function">
    <text evidence="9">Single strand-specific metallo-endoribonuclease involved in late-stage 70S ribosome quality control and in maturation of the 3' terminus of the 16S rRNA.</text>
</comment>
<dbReference type="GO" id="GO:0006364">
    <property type="term" value="P:rRNA processing"/>
    <property type="evidence" value="ECO:0007669"/>
    <property type="project" value="UniProtKB-UniRule"/>
</dbReference>
<dbReference type="NCBIfam" id="TIGR00043">
    <property type="entry name" value="rRNA maturation RNase YbeY"/>
    <property type="match status" value="1"/>
</dbReference>
<keyword evidence="9" id="KW-0963">Cytoplasm</keyword>
<evidence type="ECO:0000313" key="10">
    <source>
        <dbReference type="EMBL" id="MBJ7609263.1"/>
    </source>
</evidence>
<dbReference type="Pfam" id="PF02130">
    <property type="entry name" value="YbeY"/>
    <property type="match status" value="1"/>
</dbReference>
<dbReference type="AlphaFoldDB" id="A0A934NEZ0"/>
<comment type="subcellular location">
    <subcellularLocation>
        <location evidence="9">Cytoplasm</location>
    </subcellularLocation>
</comment>
<keyword evidence="8 9" id="KW-0862">Zinc</keyword>
<organism evidence="10 11">
    <name type="scientific">Candidatus Amunia macphersoniae</name>
    <dbReference type="NCBI Taxonomy" id="3127014"/>
    <lineage>
        <taxon>Bacteria</taxon>
        <taxon>Bacillati</taxon>
        <taxon>Candidatus Dormiibacterota</taxon>
        <taxon>Candidatus Dormibacteria</taxon>
        <taxon>Candidatus Aeolococcales</taxon>
        <taxon>Candidatus Aeolococcaceae</taxon>
        <taxon>Candidatus Amunia</taxon>
    </lineage>
</organism>
<comment type="cofactor">
    <cofactor evidence="9">
        <name>Zn(2+)</name>
        <dbReference type="ChEBI" id="CHEBI:29105"/>
    </cofactor>
    <text evidence="9">Binds 1 zinc ion.</text>
</comment>
<dbReference type="GO" id="GO:0005737">
    <property type="term" value="C:cytoplasm"/>
    <property type="evidence" value="ECO:0007669"/>
    <property type="project" value="UniProtKB-SubCell"/>
</dbReference>
<protein>
    <recommendedName>
        <fullName evidence="9">Endoribonuclease YbeY</fullName>
        <ecNumber evidence="9">3.1.-.-</ecNumber>
    </recommendedName>
</protein>
<name>A0A934NEZ0_9BACT</name>
<dbReference type="Proteomes" id="UP000614410">
    <property type="component" value="Unassembled WGS sequence"/>
</dbReference>
<keyword evidence="3 9" id="KW-0698">rRNA processing</keyword>
<feature type="binding site" evidence="9">
    <location>
        <position position="119"/>
    </location>
    <ligand>
        <name>Zn(2+)</name>
        <dbReference type="ChEBI" id="CHEBI:29105"/>
        <note>catalytic</note>
    </ligand>
</feature>
<evidence type="ECO:0000313" key="11">
    <source>
        <dbReference type="Proteomes" id="UP000614410"/>
    </source>
</evidence>
<proteinExistence type="inferred from homology"/>
<keyword evidence="2 9" id="KW-0690">Ribosome biogenesis</keyword>
<keyword evidence="7 9" id="KW-0378">Hydrolase</keyword>
<dbReference type="GO" id="GO:0004222">
    <property type="term" value="F:metalloendopeptidase activity"/>
    <property type="evidence" value="ECO:0007669"/>
    <property type="project" value="InterPro"/>
</dbReference>
<keyword evidence="4 9" id="KW-0540">Nuclease</keyword>
<evidence type="ECO:0000256" key="1">
    <source>
        <dbReference type="ARBA" id="ARBA00010875"/>
    </source>
</evidence>
<feature type="binding site" evidence="9">
    <location>
        <position position="113"/>
    </location>
    <ligand>
        <name>Zn(2+)</name>
        <dbReference type="ChEBI" id="CHEBI:29105"/>
        <note>catalytic</note>
    </ligand>
</feature>
<dbReference type="GO" id="GO:0004521">
    <property type="term" value="F:RNA endonuclease activity"/>
    <property type="evidence" value="ECO:0007669"/>
    <property type="project" value="UniProtKB-UniRule"/>
</dbReference>
<dbReference type="SUPFAM" id="SSF55486">
    <property type="entry name" value="Metalloproteases ('zincins'), catalytic domain"/>
    <property type="match status" value="1"/>
</dbReference>
<evidence type="ECO:0000256" key="9">
    <source>
        <dbReference type="HAMAP-Rule" id="MF_00009"/>
    </source>
</evidence>
<keyword evidence="6 9" id="KW-0255">Endonuclease</keyword>
<evidence type="ECO:0000256" key="4">
    <source>
        <dbReference type="ARBA" id="ARBA00022722"/>
    </source>
</evidence>
<evidence type="ECO:0000256" key="3">
    <source>
        <dbReference type="ARBA" id="ARBA00022552"/>
    </source>
</evidence>
<reference evidence="10 11" key="1">
    <citation type="submission" date="2020-10" db="EMBL/GenBank/DDBJ databases">
        <title>Ca. Dormibacterota MAGs.</title>
        <authorList>
            <person name="Montgomery K."/>
        </authorList>
    </citation>
    <scope>NUCLEOTIDE SEQUENCE [LARGE SCALE GENOMIC DNA]</scope>
    <source>
        <strain evidence="10">Mitchell_Peninsula_5</strain>
    </source>
</reference>
<dbReference type="PANTHER" id="PTHR46986:SF1">
    <property type="entry name" value="ENDORIBONUCLEASE YBEY, CHLOROPLASTIC"/>
    <property type="match status" value="1"/>
</dbReference>
<dbReference type="EC" id="3.1.-.-" evidence="9"/>
<dbReference type="InterPro" id="IPR023091">
    <property type="entry name" value="MetalPrtase_cat_dom_sf_prd"/>
</dbReference>
<evidence type="ECO:0000256" key="5">
    <source>
        <dbReference type="ARBA" id="ARBA00022723"/>
    </source>
</evidence>
<sequence length="149" mass="15614">MRVTIGRADSVTLAAQREAIRCARLGPLLRRCGDALRVGSRANLAVRLTDDTELTELSARFLGVAAPTDVLAFPSDERDRVGDIAISVERALAQGNGDGPAELRLLVVHGLLHCLGHDHAGAAEAAAMTAATRRLLPHQTVAALVPANG</sequence>
<dbReference type="GO" id="GO:0008270">
    <property type="term" value="F:zinc ion binding"/>
    <property type="evidence" value="ECO:0007669"/>
    <property type="project" value="UniProtKB-UniRule"/>
</dbReference>
<dbReference type="HAMAP" id="MF_00009">
    <property type="entry name" value="Endoribonucl_YbeY"/>
    <property type="match status" value="1"/>
</dbReference>
<dbReference type="Gene3D" id="3.40.390.30">
    <property type="entry name" value="Metalloproteases ('zincins'), catalytic domain"/>
    <property type="match status" value="1"/>
</dbReference>
<keyword evidence="5 9" id="KW-0479">Metal-binding</keyword>
<comment type="similarity">
    <text evidence="1 9">Belongs to the endoribonuclease YbeY family.</text>
</comment>
<evidence type="ECO:0000256" key="6">
    <source>
        <dbReference type="ARBA" id="ARBA00022759"/>
    </source>
</evidence>
<dbReference type="PANTHER" id="PTHR46986">
    <property type="entry name" value="ENDORIBONUCLEASE YBEY, CHLOROPLASTIC"/>
    <property type="match status" value="1"/>
</dbReference>
<comment type="caution">
    <text evidence="10">The sequence shown here is derived from an EMBL/GenBank/DDBJ whole genome shotgun (WGS) entry which is preliminary data.</text>
</comment>
<evidence type="ECO:0000256" key="2">
    <source>
        <dbReference type="ARBA" id="ARBA00022517"/>
    </source>
</evidence>
<feature type="binding site" evidence="9">
    <location>
        <position position="109"/>
    </location>
    <ligand>
        <name>Zn(2+)</name>
        <dbReference type="ChEBI" id="CHEBI:29105"/>
        <note>catalytic</note>
    </ligand>
</feature>
<dbReference type="InterPro" id="IPR002036">
    <property type="entry name" value="YbeY"/>
</dbReference>